<keyword evidence="6" id="KW-1185">Reference proteome</keyword>
<dbReference type="HAMAP" id="MF_01473">
    <property type="entry name" value="GtfB"/>
    <property type="match status" value="1"/>
</dbReference>
<protein>
    <recommendedName>
        <fullName evidence="4">UDP-N-acetylglucosamine--peptide N-acetylglucosaminyltransferase stabilizing protein GtfB</fullName>
    </recommendedName>
    <alternativeName>
        <fullName evidence="4">Glycosyltransferase stabilizing protein GtfB</fullName>
    </alternativeName>
</protein>
<comment type="pathway">
    <text evidence="1 4">Protein modification; protein glycosylation.</text>
</comment>
<organism evidence="5 6">
    <name type="scientific">Gemelliphila palaticanis</name>
    <dbReference type="NCBI Taxonomy" id="81950"/>
    <lineage>
        <taxon>Bacteria</taxon>
        <taxon>Bacillati</taxon>
        <taxon>Bacillota</taxon>
        <taxon>Bacilli</taxon>
        <taxon>Bacillales</taxon>
        <taxon>Gemellaceae</taxon>
        <taxon>Gemelliphila</taxon>
    </lineage>
</organism>
<name>A0ABX2T050_9BACL</name>
<gene>
    <name evidence="4 5" type="primary">gtfB</name>
    <name evidence="5" type="ORF">HZY85_07540</name>
</gene>
<comment type="similarity">
    <text evidence="4">Belongs to the GtfB family.</text>
</comment>
<evidence type="ECO:0000256" key="3">
    <source>
        <dbReference type="ARBA" id="ARBA00023136"/>
    </source>
</evidence>
<accession>A0ABX2T050</accession>
<comment type="subunit">
    <text evidence="4">Forms a heterotetramer with 2 subunits each of GtfA and GtfB. Part of the accessory SecA2/SecY2 protein translocation apparatus.</text>
</comment>
<evidence type="ECO:0000313" key="5">
    <source>
        <dbReference type="EMBL" id="NYS48023.1"/>
    </source>
</evidence>
<evidence type="ECO:0000256" key="1">
    <source>
        <dbReference type="ARBA" id="ARBA00004922"/>
    </source>
</evidence>
<reference evidence="5 6" key="1">
    <citation type="submission" date="2020-07" db="EMBL/GenBank/DDBJ databases">
        <title>MOT database genomes.</title>
        <authorList>
            <person name="Joseph S."/>
            <person name="Aduse-Opoku J."/>
            <person name="Hashim A."/>
            <person name="Wade W."/>
            <person name="Curtis M."/>
        </authorList>
    </citation>
    <scope>NUCLEOTIDE SEQUENCE [LARGE SCALE GENOMIC DNA]</scope>
    <source>
        <strain evidence="5 6">CIP 106318</strain>
    </source>
</reference>
<keyword evidence="2 4" id="KW-1003">Cell membrane</keyword>
<evidence type="ECO:0000256" key="4">
    <source>
        <dbReference type="HAMAP-Rule" id="MF_01473"/>
    </source>
</evidence>
<dbReference type="Proteomes" id="UP000531840">
    <property type="component" value="Unassembled WGS sequence"/>
</dbReference>
<dbReference type="EMBL" id="JACBYF010000023">
    <property type="protein sequence ID" value="NYS48023.1"/>
    <property type="molecule type" value="Genomic_DNA"/>
</dbReference>
<dbReference type="RefSeq" id="WP_179941806.1">
    <property type="nucleotide sequence ID" value="NZ_JACBYF010000023.1"/>
</dbReference>
<dbReference type="NCBIfam" id="TIGR02919">
    <property type="entry name" value="accessory Sec system glycosylation chaperone GtfB"/>
    <property type="match status" value="1"/>
</dbReference>
<evidence type="ECO:0000313" key="6">
    <source>
        <dbReference type="Proteomes" id="UP000531840"/>
    </source>
</evidence>
<proteinExistence type="inferred from homology"/>
<comment type="caution">
    <text evidence="5">The sequence shown here is derived from an EMBL/GenBank/DDBJ whole genome shotgun (WGS) entry which is preliminary data.</text>
</comment>
<comment type="function">
    <text evidence="4">Required for polymorphic O-glycosylation of the serine-rich repeat protein in this bacteria. A stabilizing protein that is part of the accessory SecA2/SecY2 system specifically required to export serine-rich repeat cell wall proteins usually encoded upstream in the same operon. The GtfA-GtfB complex adds GlcNAc from UDP-GlcNAc to the substrate protein, attaching the first sugar residue. Stabilizes the glycosylation activity of GtfA. Has no N-acetylglucosaminyl transferase activity on its own.</text>
</comment>
<sequence length="442" mass="51993">MINLFDNYNNDSVDLHNSLKSAGIINKTVAINYNGFLPDDVESPYSYYLGVDGLTENTLYFNRLNIPEYWEIKANNNFAEIYEYDQLRGKINYVEPTHNRLIHYVEWYDRKGNIFSTDHYDKFGNKYANSVYGTNGEILNTSYFDNNGIEILVENYVTKDIILNKKNNTIEIFKSKLDFVEYYLKEVGYYDKNIIFNTLSDSFFISNRNPNKGEDILVWQEDIYGELPGNMNFILNNDLRAKTIVVPNKQVYNKIMEIAPEDKKPMFKCSGYIYNFKRSISFNNQVFILTNTDNIENIEYIINNSNDCWFHIAAITEMSSKLMNLLNTTKNVTLHPNASYKKIEDLFKKCDTYLDINYENELMNAVRVAFENNMLILAFDSTIHNRKYVSDENIYHTSNVDELIKKLNNSIKNKDYKKELIKNQKNTANNVTKREYKNIFKH</sequence>
<comment type="subcellular location">
    <subcellularLocation>
        <location evidence="4">Cell membrane</location>
        <topology evidence="4">Peripheral membrane protein</topology>
    </subcellularLocation>
</comment>
<keyword evidence="3 4" id="KW-0472">Membrane</keyword>
<evidence type="ECO:0000256" key="2">
    <source>
        <dbReference type="ARBA" id="ARBA00022475"/>
    </source>
</evidence>
<dbReference type="InterPro" id="IPR014268">
    <property type="entry name" value="GtfB"/>
</dbReference>